<dbReference type="SUPFAM" id="SSF140453">
    <property type="entry name" value="EsxAB dimer-like"/>
    <property type="match status" value="1"/>
</dbReference>
<gene>
    <name evidence="3" type="ORF">GSF22_12555</name>
</gene>
<keyword evidence="1" id="KW-1133">Transmembrane helix</keyword>
<feature type="transmembrane region" description="Helical" evidence="1">
    <location>
        <begin position="196"/>
        <end position="217"/>
    </location>
</feature>
<dbReference type="Proteomes" id="UP000823521">
    <property type="component" value="Unassembled WGS sequence"/>
</dbReference>
<comment type="caution">
    <text evidence="3">The sequence shown here is derived from an EMBL/GenBank/DDBJ whole genome shotgun (WGS) entry which is preliminary data.</text>
</comment>
<dbReference type="Gene3D" id="1.10.287.1060">
    <property type="entry name" value="ESAT-6-like"/>
    <property type="match status" value="1"/>
</dbReference>
<dbReference type="InterPro" id="IPR036689">
    <property type="entry name" value="ESAT-6-like_sf"/>
</dbReference>
<dbReference type="RefSeq" id="WP_208813728.1">
    <property type="nucleotide sequence ID" value="NZ_WVUH01000086.1"/>
</dbReference>
<name>A0ABS3VQL8_MICEH</name>
<proteinExistence type="predicted"/>
<evidence type="ECO:0000313" key="4">
    <source>
        <dbReference type="Proteomes" id="UP000823521"/>
    </source>
</evidence>
<evidence type="ECO:0000256" key="1">
    <source>
        <dbReference type="SAM" id="Phobius"/>
    </source>
</evidence>
<feature type="non-terminal residue" evidence="3">
    <location>
        <position position="287"/>
    </location>
</feature>
<feature type="transmembrane region" description="Helical" evidence="1">
    <location>
        <begin position="158"/>
        <end position="176"/>
    </location>
</feature>
<keyword evidence="1" id="KW-0472">Membrane</keyword>
<sequence length="287" mass="30781">MGMEIPDWVRTMFLITTGESWPEADEDKLRALSTVWNAFTTQLADTETTIRTARQAVTTSWTGQGADAFTTRLDQLVDTGHIKALRDTSAALTTYTQQAALNVEYAKAMIIGQLGILALNIGHLLWLLATPAAPAVVPAITALQALGRHIAVQIVRHLVISLFWNIFPQIALDVAIQSVQMTRDRTEWDTERSLSTILTGVIGAGVGAGLGALTTLAKQTAKHLDVTITNHTAKNAAELTSHMGQGALHEWTAEAAADLILNGRREAPAGWAATAGATEGIIDWGKD</sequence>
<reference evidence="3 4" key="1">
    <citation type="submission" date="2019-12" db="EMBL/GenBank/DDBJ databases">
        <title>Whole genome sequencing of endophytic Actinobacterium Micromonospora sp. MPMI6T.</title>
        <authorList>
            <person name="Evv R."/>
            <person name="Podile A.R."/>
        </authorList>
    </citation>
    <scope>NUCLEOTIDE SEQUENCE [LARGE SCALE GENOMIC DNA]</scope>
    <source>
        <strain evidence="3 4">MPMI6</strain>
    </source>
</reference>
<protein>
    <recommendedName>
        <fullName evidence="2">Outer membrane channel protein CpnT-like N-terminal domain-containing protein</fullName>
    </recommendedName>
</protein>
<organism evidence="3 4">
    <name type="scientific">Micromonospora echinofusca</name>
    <dbReference type="NCBI Taxonomy" id="47858"/>
    <lineage>
        <taxon>Bacteria</taxon>
        <taxon>Bacillati</taxon>
        <taxon>Actinomycetota</taxon>
        <taxon>Actinomycetes</taxon>
        <taxon>Micromonosporales</taxon>
        <taxon>Micromonosporaceae</taxon>
        <taxon>Micromonospora</taxon>
    </lineage>
</organism>
<keyword evidence="1" id="KW-0812">Transmembrane</keyword>
<feature type="transmembrane region" description="Helical" evidence="1">
    <location>
        <begin position="124"/>
        <end position="146"/>
    </location>
</feature>
<keyword evidence="4" id="KW-1185">Reference proteome</keyword>
<accession>A0ABS3VQL8</accession>
<feature type="domain" description="Outer membrane channel protein CpnT-like N-terminal" evidence="2">
    <location>
        <begin position="16"/>
        <end position="133"/>
    </location>
</feature>
<evidence type="ECO:0000313" key="3">
    <source>
        <dbReference type="EMBL" id="MBO4206828.1"/>
    </source>
</evidence>
<dbReference type="InterPro" id="IPR057746">
    <property type="entry name" value="CpnT-like_N"/>
</dbReference>
<dbReference type="Pfam" id="PF25547">
    <property type="entry name" value="WXG100_2"/>
    <property type="match status" value="1"/>
</dbReference>
<evidence type="ECO:0000259" key="2">
    <source>
        <dbReference type="Pfam" id="PF25547"/>
    </source>
</evidence>
<dbReference type="EMBL" id="WVUH01000086">
    <property type="protein sequence ID" value="MBO4206828.1"/>
    <property type="molecule type" value="Genomic_DNA"/>
</dbReference>